<reference evidence="1 2" key="1">
    <citation type="submission" date="2019-09" db="EMBL/GenBank/DDBJ databases">
        <title>Screening of Novel Bioactive Compounds from Soil-Associated.</title>
        <authorList>
            <person name="Zhao S."/>
        </authorList>
    </citation>
    <scope>NUCLEOTIDE SEQUENCE [LARGE SCALE GENOMIC DNA]</scope>
    <source>
        <strain evidence="1 2">HIT-DPA4</strain>
    </source>
</reference>
<gene>
    <name evidence="1" type="ORF">F7R91_35210</name>
</gene>
<name>A0A6H9UR03_9ACTN</name>
<evidence type="ECO:0000313" key="1">
    <source>
        <dbReference type="EMBL" id="KAB1140700.1"/>
    </source>
</evidence>
<dbReference type="Proteomes" id="UP000442707">
    <property type="component" value="Unassembled WGS sequence"/>
</dbReference>
<evidence type="ECO:0000313" key="2">
    <source>
        <dbReference type="Proteomes" id="UP000442707"/>
    </source>
</evidence>
<sequence length="141" mass="14686">MDQRQPTLQHVTALAGVDVLQHLDLQAAIPVTSGLQRQGDIGLIPVGLIDYAAPAGGDQVPATGVPLVSAGQGGHTHLLVADGHVTWAPIDDGADVGCFTVHEGAVAYVLHPEHGAMGHAPGTYLVRRQTEQADDKRLVID</sequence>
<keyword evidence="2" id="KW-1185">Reference proteome</keyword>
<organism evidence="1 2">
    <name type="scientific">Streptomyces luteolifulvus</name>
    <dbReference type="NCBI Taxonomy" id="2615112"/>
    <lineage>
        <taxon>Bacteria</taxon>
        <taxon>Bacillati</taxon>
        <taxon>Actinomycetota</taxon>
        <taxon>Actinomycetes</taxon>
        <taxon>Kitasatosporales</taxon>
        <taxon>Streptomycetaceae</taxon>
        <taxon>Streptomyces</taxon>
    </lineage>
</organism>
<accession>A0A6H9UR03</accession>
<dbReference type="RefSeq" id="WP_150956643.1">
    <property type="nucleotide sequence ID" value="NZ_VZRB01000039.1"/>
</dbReference>
<protein>
    <submittedName>
        <fullName evidence="1">Uncharacterized protein</fullName>
    </submittedName>
</protein>
<comment type="caution">
    <text evidence="1">The sequence shown here is derived from an EMBL/GenBank/DDBJ whole genome shotgun (WGS) entry which is preliminary data.</text>
</comment>
<dbReference type="AlphaFoldDB" id="A0A6H9UR03"/>
<proteinExistence type="predicted"/>
<dbReference type="EMBL" id="VZRB01000039">
    <property type="protein sequence ID" value="KAB1140700.1"/>
    <property type="molecule type" value="Genomic_DNA"/>
</dbReference>